<feature type="transmembrane region" description="Helical" evidence="1">
    <location>
        <begin position="34"/>
        <end position="54"/>
    </location>
</feature>
<sequence length="185" mass="21049">MPFITAIFSQKIPVFTYEIKTFLFVFSYSDLCGFLTFNPGIILTILWFISNCLTKFKARGAAFFRILNGCFAISSYAFTLIFLALNLIIHNCVDNFFQGISIHNGEFAWCCIGHINIIDYQLVWAVIVNFNIGVAISDTYTPIASTHNLTRQGNITSFRFNIFNHNGLFSIVKVSRNFFTRTTKG</sequence>
<evidence type="ECO:0000256" key="1">
    <source>
        <dbReference type="SAM" id="Phobius"/>
    </source>
</evidence>
<name>A0A1V1NSE6_9BACT</name>
<gene>
    <name evidence="2" type="ORF">OMM_06032</name>
</gene>
<dbReference type="AlphaFoldDB" id="A0A1V1NSE6"/>
<dbReference type="Proteomes" id="UP000189670">
    <property type="component" value="Unassembled WGS sequence"/>
</dbReference>
<evidence type="ECO:0000313" key="3">
    <source>
        <dbReference type="Proteomes" id="UP000189670"/>
    </source>
</evidence>
<reference evidence="3" key="1">
    <citation type="submission" date="2012-11" db="EMBL/GenBank/DDBJ databases">
        <authorList>
            <person name="Lucero-Rivera Y.E."/>
            <person name="Tovar-Ramirez D."/>
        </authorList>
    </citation>
    <scope>NUCLEOTIDE SEQUENCE [LARGE SCALE GENOMIC DNA]</scope>
    <source>
        <strain evidence="3">Araruama</strain>
    </source>
</reference>
<proteinExistence type="predicted"/>
<organism evidence="2 3">
    <name type="scientific">Candidatus Magnetoglobus multicellularis str. Araruama</name>
    <dbReference type="NCBI Taxonomy" id="890399"/>
    <lineage>
        <taxon>Bacteria</taxon>
        <taxon>Pseudomonadati</taxon>
        <taxon>Thermodesulfobacteriota</taxon>
        <taxon>Desulfobacteria</taxon>
        <taxon>Desulfobacterales</taxon>
        <taxon>Desulfobacteraceae</taxon>
        <taxon>Candidatus Magnetoglobus</taxon>
    </lineage>
</organism>
<feature type="transmembrane region" description="Helical" evidence="1">
    <location>
        <begin position="66"/>
        <end position="89"/>
    </location>
</feature>
<protein>
    <submittedName>
        <fullName evidence="2">Uncharacterized protein</fullName>
    </submittedName>
</protein>
<keyword evidence="1" id="KW-1133">Transmembrane helix</keyword>
<keyword evidence="1" id="KW-0812">Transmembrane</keyword>
<keyword evidence="1" id="KW-0472">Membrane</keyword>
<accession>A0A1V1NSE6</accession>
<dbReference type="EMBL" id="ATBP01002771">
    <property type="protein sequence ID" value="ETR65491.1"/>
    <property type="molecule type" value="Genomic_DNA"/>
</dbReference>
<evidence type="ECO:0000313" key="2">
    <source>
        <dbReference type="EMBL" id="ETR65491.1"/>
    </source>
</evidence>
<comment type="caution">
    <text evidence="2">The sequence shown here is derived from an EMBL/GenBank/DDBJ whole genome shotgun (WGS) entry which is preliminary data.</text>
</comment>